<dbReference type="KEGG" id="bac:BamMC406_3580"/>
<name>B1Z0C6_BURA4</name>
<protein>
    <submittedName>
        <fullName evidence="1">Uncharacterized protein</fullName>
    </submittedName>
</protein>
<dbReference type="AlphaFoldDB" id="B1Z0C6"/>
<proteinExistence type="predicted"/>
<evidence type="ECO:0000313" key="1">
    <source>
        <dbReference type="EMBL" id="ACB66047.1"/>
    </source>
</evidence>
<reference evidence="2" key="1">
    <citation type="submission" date="2008-04" db="EMBL/GenBank/DDBJ databases">
        <title>Complete sequence of chromosome 2 of Burkholderia ambifaria MC40-6.</title>
        <authorList>
            <person name="Copeland A."/>
            <person name="Lucas S."/>
            <person name="Lapidus A."/>
            <person name="Glavina del Rio T."/>
            <person name="Dalin E."/>
            <person name="Tice H."/>
            <person name="Pitluck S."/>
            <person name="Chain P."/>
            <person name="Malfatti S."/>
            <person name="Shin M."/>
            <person name="Vergez L."/>
            <person name="Lang D."/>
            <person name="Schmutz J."/>
            <person name="Larimer F."/>
            <person name="Land M."/>
            <person name="Hauser L."/>
            <person name="Kyrpides N."/>
            <person name="Lykidis A."/>
            <person name="Ramette A."/>
            <person name="Konstantinidis K."/>
            <person name="Tiedje J."/>
            <person name="Richardson P."/>
        </authorList>
    </citation>
    <scope>NUCLEOTIDE SEQUENCE [LARGE SCALE GENOMIC DNA]</scope>
    <source>
        <strain evidence="2">MC40-6</strain>
    </source>
</reference>
<evidence type="ECO:0000313" key="2">
    <source>
        <dbReference type="Proteomes" id="UP000001680"/>
    </source>
</evidence>
<sequence>MKSASDCAMARVTQSSCPGHACGGIKAEDAVNQRWTCRVHCRRYAIRPLACASFAARVSTADGPVTTLPFVCQMNCLSVRSSRRVMLVISLLVPLFAGCASVRPDTRPVASTSAPKAKPAAGELMPGEQVDYAGHRCGNPNLYVKTHPCLFPQRNVAR</sequence>
<dbReference type="Proteomes" id="UP000001680">
    <property type="component" value="Chromosome 2"/>
</dbReference>
<gene>
    <name evidence="1" type="ordered locus">BamMC406_3580</name>
</gene>
<dbReference type="HOGENOM" id="CLU_147863_0_0_4"/>
<accession>B1Z0C6</accession>
<dbReference type="EMBL" id="CP001026">
    <property type="protein sequence ID" value="ACB66047.1"/>
    <property type="molecule type" value="Genomic_DNA"/>
</dbReference>
<organism evidence="1 2">
    <name type="scientific">Burkholderia ambifaria (strain MC40-6)</name>
    <dbReference type="NCBI Taxonomy" id="398577"/>
    <lineage>
        <taxon>Bacteria</taxon>
        <taxon>Pseudomonadati</taxon>
        <taxon>Pseudomonadota</taxon>
        <taxon>Betaproteobacteria</taxon>
        <taxon>Burkholderiales</taxon>
        <taxon>Burkholderiaceae</taxon>
        <taxon>Burkholderia</taxon>
        <taxon>Burkholderia cepacia complex</taxon>
    </lineage>
</organism>